<feature type="compositionally biased region" description="Basic residues" evidence="1">
    <location>
        <begin position="7"/>
        <end position="23"/>
    </location>
</feature>
<sequence>MHPLVPHYKRKTRSDHGKKRPHKSNASSFSTTPNPPSSSLPFDAIVDENDEESFHLNSSSPFQNVSSSSNVVSRVRQNLPRESQHLNTYLSKTINIQTQQRDAHQKGLRSIGKALKDMMSGARK</sequence>
<feature type="region of interest" description="Disordered" evidence="1">
    <location>
        <begin position="1"/>
        <end position="81"/>
    </location>
</feature>
<evidence type="ECO:0000313" key="2">
    <source>
        <dbReference type="EMBL" id="GEU74115.1"/>
    </source>
</evidence>
<evidence type="ECO:0000256" key="1">
    <source>
        <dbReference type="SAM" id="MobiDB-lite"/>
    </source>
</evidence>
<proteinExistence type="predicted"/>
<dbReference type="AlphaFoldDB" id="A0A6L2MP78"/>
<gene>
    <name evidence="2" type="ORF">Tci_046093</name>
</gene>
<feature type="compositionally biased region" description="Low complexity" evidence="1">
    <location>
        <begin position="57"/>
        <end position="78"/>
    </location>
</feature>
<organism evidence="2">
    <name type="scientific">Tanacetum cinerariifolium</name>
    <name type="common">Dalmatian daisy</name>
    <name type="synonym">Chrysanthemum cinerariifolium</name>
    <dbReference type="NCBI Taxonomy" id="118510"/>
    <lineage>
        <taxon>Eukaryota</taxon>
        <taxon>Viridiplantae</taxon>
        <taxon>Streptophyta</taxon>
        <taxon>Embryophyta</taxon>
        <taxon>Tracheophyta</taxon>
        <taxon>Spermatophyta</taxon>
        <taxon>Magnoliopsida</taxon>
        <taxon>eudicotyledons</taxon>
        <taxon>Gunneridae</taxon>
        <taxon>Pentapetalae</taxon>
        <taxon>asterids</taxon>
        <taxon>campanulids</taxon>
        <taxon>Asterales</taxon>
        <taxon>Asteraceae</taxon>
        <taxon>Asteroideae</taxon>
        <taxon>Anthemideae</taxon>
        <taxon>Anthemidinae</taxon>
        <taxon>Tanacetum</taxon>
    </lineage>
</organism>
<protein>
    <submittedName>
        <fullName evidence="2">Uncharacterized protein</fullName>
    </submittedName>
</protein>
<reference evidence="2" key="1">
    <citation type="journal article" date="2019" name="Sci. Rep.">
        <title>Draft genome of Tanacetum cinerariifolium, the natural source of mosquito coil.</title>
        <authorList>
            <person name="Yamashiro T."/>
            <person name="Shiraishi A."/>
            <person name="Satake H."/>
            <person name="Nakayama K."/>
        </authorList>
    </citation>
    <scope>NUCLEOTIDE SEQUENCE</scope>
</reference>
<dbReference type="EMBL" id="BKCJ010006823">
    <property type="protein sequence ID" value="GEU74115.1"/>
    <property type="molecule type" value="Genomic_DNA"/>
</dbReference>
<accession>A0A6L2MP78</accession>
<name>A0A6L2MP78_TANCI</name>
<comment type="caution">
    <text evidence="2">The sequence shown here is derived from an EMBL/GenBank/DDBJ whole genome shotgun (WGS) entry which is preliminary data.</text>
</comment>